<feature type="compositionally biased region" description="Pro residues" evidence="1">
    <location>
        <begin position="169"/>
        <end position="178"/>
    </location>
</feature>
<dbReference type="EMBL" id="JARAKH010000008">
    <property type="protein sequence ID" value="KAK8401667.1"/>
    <property type="molecule type" value="Genomic_DNA"/>
</dbReference>
<feature type="compositionally biased region" description="Basic and acidic residues" evidence="1">
    <location>
        <begin position="588"/>
        <end position="625"/>
    </location>
</feature>
<feature type="compositionally biased region" description="Polar residues" evidence="1">
    <location>
        <begin position="1643"/>
        <end position="1661"/>
    </location>
</feature>
<evidence type="ECO:0008006" key="4">
    <source>
        <dbReference type="Google" id="ProtNLM"/>
    </source>
</evidence>
<feature type="compositionally biased region" description="Basic and acidic residues" evidence="1">
    <location>
        <begin position="562"/>
        <end position="572"/>
    </location>
</feature>
<organism evidence="2 3">
    <name type="scientific">Scylla paramamosain</name>
    <name type="common">Mud crab</name>
    <dbReference type="NCBI Taxonomy" id="85552"/>
    <lineage>
        <taxon>Eukaryota</taxon>
        <taxon>Metazoa</taxon>
        <taxon>Ecdysozoa</taxon>
        <taxon>Arthropoda</taxon>
        <taxon>Crustacea</taxon>
        <taxon>Multicrustacea</taxon>
        <taxon>Malacostraca</taxon>
        <taxon>Eumalacostraca</taxon>
        <taxon>Eucarida</taxon>
        <taxon>Decapoda</taxon>
        <taxon>Pleocyemata</taxon>
        <taxon>Brachyura</taxon>
        <taxon>Eubrachyura</taxon>
        <taxon>Portunoidea</taxon>
        <taxon>Portunidae</taxon>
        <taxon>Portuninae</taxon>
        <taxon>Scylla</taxon>
    </lineage>
</organism>
<feature type="region of interest" description="Disordered" evidence="1">
    <location>
        <begin position="151"/>
        <end position="207"/>
    </location>
</feature>
<sequence>MEGNASLAYPSTPLGVVCVQPRQEGTRKKWLMRPFKLNRLVGTRFEEAAIRYAAEVRRAARFPPTSTSTSITTALTSHATTRSGQILASSLRHQYERPVDRRGSRVVPTQPVRPTVHVADPSTSTPHPSIRHWEGDTVVRGIQEIRSQFVRSETESFPRHHSQPQRPSSRPPLLPVSPPRDAATRTVRPTWPLFHRSGGRGRGRHQVQEEEDVWIDIEKVSPPRTTYHLYRLSADGTSSALPITVIPSFTTSLHSMNPTSHGAHGLLVDHRDFPPQNRAAVTPRRQLHPLVVTKAQQSHFSNSRFMEHQTTSFQASQQLDDSSLVRHPSSNRFHKKPLVFTVPQEQKTGTPAEATENVVSLEDDDIELMSNGEVDLIEISSDSSPEVNCGALKIKSTCDGESHSSQVLAAASQANLCKGSRRSSFSVNANSSKLLTSKDEELPDLTCAQSSTKLPSEDDSKVEDNLSDVSTIFFEEMHFDEWMNDVMENMTTSTSSSGSTEVVPSTSLVDASASHNQTERNITMVNDNNEMVALLCAEQCTNLTTGEKGCDAVKQIVINHPPETEDKSKEWPAGHSDTTPHQDVQSDQDTRSTSDKRIIGDNKVREAAPVHHAHDENTKLTKEDDKKQITNAVREAEPVHYAHSENIKVTDEDNIRYITNDPLQAKLEDGITSEKYDVAAMENGAVEEVPLEVTQSKISKEETASQEANELPVTAIGLSGTNNMSISNTFNHACMTRKMNMDSAPQNYPITAVVGEVRSSPSWSTKEEGADTARNLLENDKALEEPTTLACGSEKKRKQIVKTKVKKRKRRSTKLKEVQRLETTWRRHDGDDEDCLQVIDPSCTLFVSDGQLVVAMEVPTCTPNENANAIEKSGETEMPPQHSIRSPLPSDFLHLHISSPLQSPTAIAVNPKGMSNACEMNEHQSTKSETGDAITSLLHVSNLEGKEQANKEQGEADEGHAKSVKETQTYEEHGVSKDVDLKHNDVPVVMRTKEEKHLVQGSRECNTASEEYLVAMPPQGINIKIMKNISVDSVPDSCPPLSVSNFAKKAAMKINQLCGESNVLRLQQDGRGLPVEFSHIVEDFMNTVHCEREVQEKQVGTALPVGNNMIQSLDSEQHSADGKVEGSYFSSRGTDPLPSMNCTQPVDCEIHSAICMTREAKSGAQPLEREQPPVSETHPSVSWIQLAVCKTQPAICNIQPEFRGIQPVECVVQPVVCEMQPAVSETHPSGSGTQPEACDIHLAVCETQPAHLVEPNQQLVERIQHLMEPNQQLLESSQQLVEPSQQLMEPSQRLVKLNQQLVEPNQQLVEPNQQLVKLIQHLVEPSQQLVEPNQQLVEPSQQLVEPNQHLQSAGPSHWYVGPNHHFVGLSQRLVISLWQFVKPSQLFAGPSQQFVVPSQGFMAHNQCWSLQSSEVNPSPASEAQPPDLNHGSDVAKERKKRCRDESADEESEVEGSRGRKRRKKARVTTHHHIVEVSLTERYMECLRMVAMAGEAFLSPLRGHGVMRPSHGFASLQPEHTRSLLNQMVRSMRGRCQSASDEKNSYYKNLLALHGLIKAGDLLLHCGLEPALRCLDQFHHTHHVLLAEHTCEVGNPASSGSHSIEVEQNAGVEGPRRRTSQGDIPRGGGGRDSPRPGPSGLSGNVFNSSETSSPSLPTQDTPQAEADHDERSMAGESADADLDERGMPEEPR</sequence>
<name>A0AAW0UNE4_SCYPA</name>
<evidence type="ECO:0000313" key="2">
    <source>
        <dbReference type="EMBL" id="KAK8401667.1"/>
    </source>
</evidence>
<feature type="compositionally biased region" description="Polar residues" evidence="1">
    <location>
        <begin position="1412"/>
        <end position="1421"/>
    </location>
</feature>
<feature type="region of interest" description="Disordered" evidence="1">
    <location>
        <begin position="1412"/>
        <end position="1466"/>
    </location>
</feature>
<feature type="region of interest" description="Disordered" evidence="1">
    <location>
        <begin position="947"/>
        <end position="978"/>
    </location>
</feature>
<gene>
    <name evidence="2" type="ORF">O3P69_001058</name>
</gene>
<accession>A0AAW0UNE4</accession>
<comment type="caution">
    <text evidence="2">The sequence shown here is derived from an EMBL/GenBank/DDBJ whole genome shotgun (WGS) entry which is preliminary data.</text>
</comment>
<feature type="region of interest" description="Disordered" evidence="1">
    <location>
        <begin position="1606"/>
        <end position="1691"/>
    </location>
</feature>
<feature type="compositionally biased region" description="Polar residues" evidence="1">
    <location>
        <begin position="576"/>
        <end position="587"/>
    </location>
</feature>
<feature type="compositionally biased region" description="Basic and acidic residues" evidence="1">
    <location>
        <begin position="1682"/>
        <end position="1691"/>
    </location>
</feature>
<reference evidence="2 3" key="1">
    <citation type="submission" date="2023-03" db="EMBL/GenBank/DDBJ databases">
        <title>High-quality genome of Scylla paramamosain provides insights in environmental adaptation.</title>
        <authorList>
            <person name="Zhang L."/>
        </authorList>
    </citation>
    <scope>NUCLEOTIDE SEQUENCE [LARGE SCALE GENOMIC DNA]</scope>
    <source>
        <strain evidence="2">LZ_2023a</strain>
        <tissue evidence="2">Muscle</tissue>
    </source>
</reference>
<evidence type="ECO:0000313" key="3">
    <source>
        <dbReference type="Proteomes" id="UP001487740"/>
    </source>
</evidence>
<evidence type="ECO:0000256" key="1">
    <source>
        <dbReference type="SAM" id="MobiDB-lite"/>
    </source>
</evidence>
<dbReference type="Proteomes" id="UP001487740">
    <property type="component" value="Unassembled WGS sequence"/>
</dbReference>
<keyword evidence="3" id="KW-1185">Reference proteome</keyword>
<protein>
    <recommendedName>
        <fullName evidence="4">AP2/ERF domain-containing protein</fullName>
    </recommendedName>
</protein>
<proteinExistence type="predicted"/>
<feature type="region of interest" description="Disordered" evidence="1">
    <location>
        <begin position="562"/>
        <end position="625"/>
    </location>
</feature>